<keyword evidence="2" id="KW-1185">Reference proteome</keyword>
<dbReference type="InterPro" id="IPR029063">
    <property type="entry name" value="SAM-dependent_MTases_sf"/>
</dbReference>
<comment type="caution">
    <text evidence="1">The sequence shown here is derived from an EMBL/GenBank/DDBJ whole genome shotgun (WGS) entry which is preliminary data.</text>
</comment>
<dbReference type="Gene3D" id="3.40.50.150">
    <property type="entry name" value="Vaccinia Virus protein VP39"/>
    <property type="match status" value="1"/>
</dbReference>
<dbReference type="EMBL" id="JABCQF010000001">
    <property type="protein sequence ID" value="MBF0881877.1"/>
    <property type="molecule type" value="Genomic_DNA"/>
</dbReference>
<dbReference type="RefSeq" id="WP_194263562.1">
    <property type="nucleotide sequence ID" value="NZ_JABCQF010000001.1"/>
</dbReference>
<accession>A0ABR9YJB2</accession>
<organism evidence="1 2">
    <name type="scientific">Gluconobacter potus</name>
    <dbReference type="NCBI Taxonomy" id="2724927"/>
    <lineage>
        <taxon>Bacteria</taxon>
        <taxon>Pseudomonadati</taxon>
        <taxon>Pseudomonadota</taxon>
        <taxon>Alphaproteobacteria</taxon>
        <taxon>Acetobacterales</taxon>
        <taxon>Acetobacteraceae</taxon>
        <taxon>Gluconobacter</taxon>
    </lineage>
</organism>
<dbReference type="Proteomes" id="UP000644588">
    <property type="component" value="Unassembled WGS sequence"/>
</dbReference>
<name>A0ABR9YJB2_9PROT</name>
<dbReference type="GO" id="GO:0008168">
    <property type="term" value="F:methyltransferase activity"/>
    <property type="evidence" value="ECO:0007669"/>
    <property type="project" value="UniProtKB-KW"/>
</dbReference>
<keyword evidence="1" id="KW-0808">Transferase</keyword>
<dbReference type="SUPFAM" id="SSF53335">
    <property type="entry name" value="S-adenosyl-L-methionine-dependent methyltransferases"/>
    <property type="match status" value="1"/>
</dbReference>
<proteinExistence type="predicted"/>
<dbReference type="GO" id="GO:0032259">
    <property type="term" value="P:methylation"/>
    <property type="evidence" value="ECO:0007669"/>
    <property type="project" value="UniProtKB-KW"/>
</dbReference>
<reference evidence="1" key="1">
    <citation type="submission" date="2020-04" db="EMBL/GenBank/DDBJ databases">
        <authorList>
            <person name="Sombolestani A."/>
        </authorList>
    </citation>
    <scope>NUCLEOTIDE SEQUENCE</scope>
    <source>
        <strain evidence="1">R-71646</strain>
    </source>
</reference>
<evidence type="ECO:0000313" key="2">
    <source>
        <dbReference type="Proteomes" id="UP000644588"/>
    </source>
</evidence>
<evidence type="ECO:0000313" key="1">
    <source>
        <dbReference type="EMBL" id="MBF0881877.1"/>
    </source>
</evidence>
<reference evidence="1" key="2">
    <citation type="submission" date="2020-11" db="EMBL/GenBank/DDBJ databases">
        <title>Description of novel Gluconobacter species.</title>
        <authorList>
            <person name="Cleenwerck I."/>
            <person name="Cnockaert M."/>
            <person name="Borremans W."/>
            <person name="Wieme A.D."/>
            <person name="De Vuyst L."/>
            <person name="Vandamme P."/>
        </authorList>
    </citation>
    <scope>NUCLEOTIDE SEQUENCE</scope>
    <source>
        <strain evidence="1">R-71646</strain>
    </source>
</reference>
<protein>
    <submittedName>
        <fullName evidence="1">Methyltransferase</fullName>
    </submittedName>
</protein>
<sequence length="246" mass="27296">MLTSLARIRSDDAATFYESRQGQRTALLLNDRLQSIMPPMRGRRILGIGYTAPYLPESAEFAVSGRLLHPQTQRSTRPTRSQTRNIPWADCIVSSGRLPFDDLSMNAVLVVHGLEFTRFAPDFLRAIWRTLSDDGVLTLVVPNRSGYWAHTDATPFGHGIPYSSGQLTRLLDQALFRIEHHSSALMTPPAALSVTHGRLMERAGRTLRLPCGGVHVVTARKNVYAGTPLIDEKLCVPFPRQVAEPA</sequence>
<gene>
    <name evidence="1" type="ORF">HKD31_03815</name>
</gene>
<keyword evidence="1" id="KW-0489">Methyltransferase</keyword>